<sequence length="415" mass="44722">MAVAVAVFVQVRHLVNHPVFQRGRVLFRQLEVEGEVPALLLDIAMHTNCTGCFTAGGIMVGPKIVVSSHPDMIATVAGTLGHMPQDSIVLFFYGGRRPGPVHRFDAPTPDQMVEFATSMEQLFHGQRPDAPGVYIYIFSDDLDREQAHHLGVGLIGGGVSSVTGVDVSDVVRVTSAIWESLVHANSKGSAEQVTQSVDLIAWASDERIVSATRRAPVEPPAYLADEAAATRVAKYRADYGFLADVHGEELWEQRHPAGRELTQLWEQLIAGDRGEAAERLAATLVYPSAARFALCAVTARPGSADFELTWLRTLGVTDVPGGVVDVDWTRGRAVRDGLHAVAGCTPVSDRSHVFVLLGLLAWMGGHGTDAVDWLDMAGEVEVVDENGVSRAPLVTIVMTTMNTLGVHPAANRQQM</sequence>
<comment type="caution">
    <text evidence="1">The sequence shown here is derived from an EMBL/GenBank/DDBJ whole genome shotgun (WGS) entry which is preliminary data.</text>
</comment>
<dbReference type="EMBL" id="BMEQ01000026">
    <property type="protein sequence ID" value="GGG67140.1"/>
    <property type="molecule type" value="Genomic_DNA"/>
</dbReference>
<gene>
    <name evidence="1" type="ORF">GCM10011374_34170</name>
</gene>
<dbReference type="RefSeq" id="WP_188539416.1">
    <property type="nucleotide sequence ID" value="NZ_BMEQ01000026.1"/>
</dbReference>
<dbReference type="Proteomes" id="UP000638848">
    <property type="component" value="Unassembled WGS sequence"/>
</dbReference>
<reference evidence="1" key="1">
    <citation type="journal article" date="2014" name="Int. J. Syst. Evol. Microbiol.">
        <title>Complete genome sequence of Corynebacterium casei LMG S-19264T (=DSM 44701T), isolated from a smear-ripened cheese.</title>
        <authorList>
            <consortium name="US DOE Joint Genome Institute (JGI-PGF)"/>
            <person name="Walter F."/>
            <person name="Albersmeier A."/>
            <person name="Kalinowski J."/>
            <person name="Ruckert C."/>
        </authorList>
    </citation>
    <scope>NUCLEOTIDE SEQUENCE</scope>
    <source>
        <strain evidence="1">CGMCC 1.12187</strain>
    </source>
</reference>
<dbReference type="Pfam" id="PF13830">
    <property type="entry name" value="DUF4192"/>
    <property type="match status" value="1"/>
</dbReference>
<protein>
    <recommendedName>
        <fullName evidence="3">DUF4192 domain-containing protein</fullName>
    </recommendedName>
</protein>
<proteinExistence type="predicted"/>
<organism evidence="1 2">
    <name type="scientific">Kocuria dechangensis</name>
    <dbReference type="NCBI Taxonomy" id="1176249"/>
    <lineage>
        <taxon>Bacteria</taxon>
        <taxon>Bacillati</taxon>
        <taxon>Actinomycetota</taxon>
        <taxon>Actinomycetes</taxon>
        <taxon>Micrococcales</taxon>
        <taxon>Micrococcaceae</taxon>
        <taxon>Kocuria</taxon>
    </lineage>
</organism>
<accession>A0A917LYH1</accession>
<evidence type="ECO:0008006" key="3">
    <source>
        <dbReference type="Google" id="ProtNLM"/>
    </source>
</evidence>
<keyword evidence="2" id="KW-1185">Reference proteome</keyword>
<dbReference type="AlphaFoldDB" id="A0A917LYH1"/>
<dbReference type="InterPro" id="IPR025447">
    <property type="entry name" value="DUF4192"/>
</dbReference>
<evidence type="ECO:0000313" key="2">
    <source>
        <dbReference type="Proteomes" id="UP000638848"/>
    </source>
</evidence>
<evidence type="ECO:0000313" key="1">
    <source>
        <dbReference type="EMBL" id="GGG67140.1"/>
    </source>
</evidence>
<name>A0A917LYH1_9MICC</name>
<reference evidence="1" key="2">
    <citation type="submission" date="2020-09" db="EMBL/GenBank/DDBJ databases">
        <authorList>
            <person name="Sun Q."/>
            <person name="Zhou Y."/>
        </authorList>
    </citation>
    <scope>NUCLEOTIDE SEQUENCE</scope>
    <source>
        <strain evidence="1">CGMCC 1.12187</strain>
    </source>
</reference>